<sequence length="480" mass="53983">MWGLKECPSCGTLYTKSCGCLKGGFIDKYVHDPNNTPNSSQRPPHDCPMFGSPVDGLYCRHCALLRKKLKEAWFTICDEHKFFQDFLNTSESSNDDSNVRCTCKSCGKGAHYGYNCLLKVLIISNLKQCHDQNVEEFPQTLPSSHPTCYSGDENSFTYDSTPNLVKDSPNVFNPHSQPLMYSYEFYEFIKSSVKNIIPNPSEYEDKRECDVPACDDFTTFSNLLFDADDDFSSSDDESFSDEDIPKEIYSNPIFDEEIISIKINPHHLNVESDLIESLLNQYSSIISSLKNDSLLDEFAGELILLKSIPPGIDEADCDPEEQNLSYREIVDSDPLRDESDLSLTLDDSMPPGIENGDYDSEGDILILEELLSNDSLSLPENESFHFDIPSSPRSPAKPPNDDEIEPNSRILTVKVVGDSSEYYVPIPRLLPTQPTHASNREKSPHLLSHQGLKAFQLSSESPMMIYGGNIPILDVPFLHF</sequence>
<comment type="caution">
    <text evidence="2">The sequence shown here is derived from an EMBL/GenBank/DDBJ whole genome shotgun (WGS) entry which is preliminary data.</text>
</comment>
<proteinExistence type="predicted"/>
<evidence type="ECO:0000256" key="1">
    <source>
        <dbReference type="SAM" id="MobiDB-lite"/>
    </source>
</evidence>
<name>A0A699H438_TANCI</name>
<organism evidence="2">
    <name type="scientific">Tanacetum cinerariifolium</name>
    <name type="common">Dalmatian daisy</name>
    <name type="synonym">Chrysanthemum cinerariifolium</name>
    <dbReference type="NCBI Taxonomy" id="118510"/>
    <lineage>
        <taxon>Eukaryota</taxon>
        <taxon>Viridiplantae</taxon>
        <taxon>Streptophyta</taxon>
        <taxon>Embryophyta</taxon>
        <taxon>Tracheophyta</taxon>
        <taxon>Spermatophyta</taxon>
        <taxon>Magnoliopsida</taxon>
        <taxon>eudicotyledons</taxon>
        <taxon>Gunneridae</taxon>
        <taxon>Pentapetalae</taxon>
        <taxon>asterids</taxon>
        <taxon>campanulids</taxon>
        <taxon>Asterales</taxon>
        <taxon>Asteraceae</taxon>
        <taxon>Asteroideae</taxon>
        <taxon>Anthemideae</taxon>
        <taxon>Anthemidinae</taxon>
        <taxon>Tanacetum</taxon>
    </lineage>
</organism>
<reference evidence="2" key="1">
    <citation type="journal article" date="2019" name="Sci. Rep.">
        <title>Draft genome of Tanacetum cinerariifolium, the natural source of mosquito coil.</title>
        <authorList>
            <person name="Yamashiro T."/>
            <person name="Shiraishi A."/>
            <person name="Satake H."/>
            <person name="Nakayama K."/>
        </authorList>
    </citation>
    <scope>NUCLEOTIDE SEQUENCE</scope>
</reference>
<dbReference type="AlphaFoldDB" id="A0A699H438"/>
<feature type="region of interest" description="Disordered" evidence="1">
    <location>
        <begin position="381"/>
        <end position="405"/>
    </location>
</feature>
<gene>
    <name evidence="2" type="ORF">Tci_316210</name>
</gene>
<feature type="region of interest" description="Disordered" evidence="1">
    <location>
        <begin position="335"/>
        <end position="359"/>
    </location>
</feature>
<accession>A0A699H438</accession>
<evidence type="ECO:0000313" key="2">
    <source>
        <dbReference type="EMBL" id="GEX44235.1"/>
    </source>
</evidence>
<dbReference type="EMBL" id="BKCJ010108551">
    <property type="protein sequence ID" value="GEX44235.1"/>
    <property type="molecule type" value="Genomic_DNA"/>
</dbReference>
<protein>
    <submittedName>
        <fullName evidence="2">Uncharacterized protein</fullName>
    </submittedName>
</protein>